<evidence type="ECO:0000313" key="1">
    <source>
        <dbReference type="EMBL" id="EKC17632.1"/>
    </source>
</evidence>
<gene>
    <name evidence="1" type="ORF">CGI_10000429</name>
</gene>
<name>K1P1E1_MAGGI</name>
<accession>K1P1E1</accession>
<reference evidence="1" key="1">
    <citation type="journal article" date="2012" name="Nature">
        <title>The oyster genome reveals stress adaptation and complexity of shell formation.</title>
        <authorList>
            <person name="Zhang G."/>
            <person name="Fang X."/>
            <person name="Guo X."/>
            <person name="Li L."/>
            <person name="Luo R."/>
            <person name="Xu F."/>
            <person name="Yang P."/>
            <person name="Zhang L."/>
            <person name="Wang X."/>
            <person name="Qi H."/>
            <person name="Xiong Z."/>
            <person name="Que H."/>
            <person name="Xie Y."/>
            <person name="Holland P.W."/>
            <person name="Paps J."/>
            <person name="Zhu Y."/>
            <person name="Wu F."/>
            <person name="Chen Y."/>
            <person name="Wang J."/>
            <person name="Peng C."/>
            <person name="Meng J."/>
            <person name="Yang L."/>
            <person name="Liu J."/>
            <person name="Wen B."/>
            <person name="Zhang N."/>
            <person name="Huang Z."/>
            <person name="Zhu Q."/>
            <person name="Feng Y."/>
            <person name="Mount A."/>
            <person name="Hedgecock D."/>
            <person name="Xu Z."/>
            <person name="Liu Y."/>
            <person name="Domazet-Loso T."/>
            <person name="Du Y."/>
            <person name="Sun X."/>
            <person name="Zhang S."/>
            <person name="Liu B."/>
            <person name="Cheng P."/>
            <person name="Jiang X."/>
            <person name="Li J."/>
            <person name="Fan D."/>
            <person name="Wang W."/>
            <person name="Fu W."/>
            <person name="Wang T."/>
            <person name="Wang B."/>
            <person name="Zhang J."/>
            <person name="Peng Z."/>
            <person name="Li Y."/>
            <person name="Li N."/>
            <person name="Wang J."/>
            <person name="Chen M."/>
            <person name="He Y."/>
            <person name="Tan F."/>
            <person name="Song X."/>
            <person name="Zheng Q."/>
            <person name="Huang R."/>
            <person name="Yang H."/>
            <person name="Du X."/>
            <person name="Chen L."/>
            <person name="Yang M."/>
            <person name="Gaffney P.M."/>
            <person name="Wang S."/>
            <person name="Luo L."/>
            <person name="She Z."/>
            <person name="Ming Y."/>
            <person name="Huang W."/>
            <person name="Zhang S."/>
            <person name="Huang B."/>
            <person name="Zhang Y."/>
            <person name="Qu T."/>
            <person name="Ni P."/>
            <person name="Miao G."/>
            <person name="Wang J."/>
            <person name="Wang Q."/>
            <person name="Steinberg C.E."/>
            <person name="Wang H."/>
            <person name="Li N."/>
            <person name="Qian L."/>
            <person name="Zhang G."/>
            <person name="Li Y."/>
            <person name="Yang H."/>
            <person name="Liu X."/>
            <person name="Wang J."/>
            <person name="Yin Y."/>
            <person name="Wang J."/>
        </authorList>
    </citation>
    <scope>NUCLEOTIDE SEQUENCE [LARGE SCALE GENOMIC DNA]</scope>
    <source>
        <strain evidence="1">05x7-T-G4-1.051#20</strain>
    </source>
</reference>
<organism evidence="1">
    <name type="scientific">Magallana gigas</name>
    <name type="common">Pacific oyster</name>
    <name type="synonym">Crassostrea gigas</name>
    <dbReference type="NCBI Taxonomy" id="29159"/>
    <lineage>
        <taxon>Eukaryota</taxon>
        <taxon>Metazoa</taxon>
        <taxon>Spiralia</taxon>
        <taxon>Lophotrochozoa</taxon>
        <taxon>Mollusca</taxon>
        <taxon>Bivalvia</taxon>
        <taxon>Autobranchia</taxon>
        <taxon>Pteriomorphia</taxon>
        <taxon>Ostreida</taxon>
        <taxon>Ostreoidea</taxon>
        <taxon>Ostreidae</taxon>
        <taxon>Magallana</taxon>
    </lineage>
</organism>
<dbReference type="InParanoid" id="K1P1E1"/>
<sequence>MLGVGVVVGMEVAMLLDLKSRLNVKVNSEKKWPFAVIEKEQKEEVQKMGQKDSTTTSNETP</sequence>
<proteinExistence type="predicted"/>
<protein>
    <submittedName>
        <fullName evidence="1">Uncharacterized protein</fullName>
    </submittedName>
</protein>
<dbReference type="AlphaFoldDB" id="K1P1E1"/>
<dbReference type="EMBL" id="JH822393">
    <property type="protein sequence ID" value="EKC17632.1"/>
    <property type="molecule type" value="Genomic_DNA"/>
</dbReference>
<dbReference type="HOGENOM" id="CLU_2924831_0_0_1"/>